<dbReference type="EMBL" id="ODYU01008190">
    <property type="protein sequence ID" value="SOQ51580.1"/>
    <property type="molecule type" value="Genomic_DNA"/>
</dbReference>
<reference evidence="1" key="1">
    <citation type="submission" date="2016-07" db="EMBL/GenBank/DDBJ databases">
        <authorList>
            <person name="Bretaudeau A."/>
        </authorList>
    </citation>
    <scope>NUCLEOTIDE SEQUENCE</scope>
    <source>
        <strain evidence="1">Rice</strain>
        <tissue evidence="1">Whole body</tissue>
    </source>
</reference>
<name>A0A2H1WER8_SPOFR</name>
<proteinExistence type="predicted"/>
<gene>
    <name evidence="1" type="ORF">SFRICE_007431</name>
</gene>
<accession>A0A2H1WER8</accession>
<protein>
    <submittedName>
        <fullName evidence="1">SFRICE_007431</fullName>
    </submittedName>
</protein>
<evidence type="ECO:0000313" key="1">
    <source>
        <dbReference type="EMBL" id="SOQ51580.1"/>
    </source>
</evidence>
<dbReference type="AlphaFoldDB" id="A0A2H1WER8"/>
<sequence length="267" mass="30330">MRGTRIGWNSVISGSNHPIAFPALDEESVRLLLAKNHLVPTPVFRAGAEPRNFFLNCLQTRFFSRVVCAFTNIRVRIHMTPRPETTTFVDHTIFVCSVRESNLPTRYAAAGCPAIETEASERTDNQMVSDLRRTWTPTTPKESEGTGVFVINANFRRENHPMTSPVSGEARESVRLLLTKNHPVATPAFRAGASRLIFMSGIPRHTTWRLSRCYCHIKRHVLIVKKFNFCKEKIFVITFVRHTKLMSMLSACSRNCLTRNSTSFKTC</sequence>
<organism evidence="1">
    <name type="scientific">Spodoptera frugiperda</name>
    <name type="common">Fall armyworm</name>
    <dbReference type="NCBI Taxonomy" id="7108"/>
    <lineage>
        <taxon>Eukaryota</taxon>
        <taxon>Metazoa</taxon>
        <taxon>Ecdysozoa</taxon>
        <taxon>Arthropoda</taxon>
        <taxon>Hexapoda</taxon>
        <taxon>Insecta</taxon>
        <taxon>Pterygota</taxon>
        <taxon>Neoptera</taxon>
        <taxon>Endopterygota</taxon>
        <taxon>Lepidoptera</taxon>
        <taxon>Glossata</taxon>
        <taxon>Ditrysia</taxon>
        <taxon>Noctuoidea</taxon>
        <taxon>Noctuidae</taxon>
        <taxon>Amphipyrinae</taxon>
        <taxon>Spodoptera</taxon>
    </lineage>
</organism>